<dbReference type="EMBL" id="KY774314">
    <property type="protein sequence ID" value="ART30365.1"/>
    <property type="molecule type" value="Genomic_DNA"/>
</dbReference>
<feature type="region of interest" description="Disordered" evidence="1">
    <location>
        <begin position="1"/>
        <end position="21"/>
    </location>
</feature>
<protein>
    <submittedName>
        <fullName evidence="2">Uncharacterized protein</fullName>
    </submittedName>
</protein>
<evidence type="ECO:0000256" key="1">
    <source>
        <dbReference type="SAM" id="MobiDB-lite"/>
    </source>
</evidence>
<gene>
    <name evidence="2" type="ORF">AEK19_MT1274</name>
</gene>
<sequence>MTSYRRRSRQQEQVELKYPHGPNKKRAINIARQMNALIQESSVPNLWSSWLNQDSCSHT</sequence>
<dbReference type="AlphaFoldDB" id="A0A1Y0AYX8"/>
<organism evidence="2">
    <name type="scientific">Utricularia reniformis</name>
    <dbReference type="NCBI Taxonomy" id="192314"/>
    <lineage>
        <taxon>Eukaryota</taxon>
        <taxon>Viridiplantae</taxon>
        <taxon>Streptophyta</taxon>
        <taxon>Embryophyta</taxon>
        <taxon>Tracheophyta</taxon>
        <taxon>Spermatophyta</taxon>
        <taxon>Magnoliopsida</taxon>
        <taxon>eudicotyledons</taxon>
        <taxon>Gunneridae</taxon>
        <taxon>Pentapetalae</taxon>
        <taxon>asterids</taxon>
        <taxon>lamiids</taxon>
        <taxon>Lamiales</taxon>
        <taxon>Lentibulariaceae</taxon>
        <taxon>Utricularia</taxon>
    </lineage>
</organism>
<feature type="compositionally biased region" description="Basic and acidic residues" evidence="1">
    <location>
        <begin position="9"/>
        <end position="18"/>
    </location>
</feature>
<proteinExistence type="predicted"/>
<geneLocation type="mitochondrion" evidence="2"/>
<name>A0A1Y0AYX8_9LAMI</name>
<reference evidence="2" key="1">
    <citation type="submission" date="2017-03" db="EMBL/GenBank/DDBJ databases">
        <title>The mitochondrial genome of the carnivorous plant Utricularia reniformis (Lentibulariaceae): structure, comparative analysis and evolutionary landmarks.</title>
        <authorList>
            <person name="Silva S.R."/>
            <person name="Alvarenga D.O."/>
            <person name="Michael T.P."/>
            <person name="Miranda V.F.O."/>
            <person name="Varani A.M."/>
        </authorList>
    </citation>
    <scope>NUCLEOTIDE SEQUENCE</scope>
</reference>
<accession>A0A1Y0AYX8</accession>
<keyword evidence="2" id="KW-0496">Mitochondrion</keyword>
<evidence type="ECO:0000313" key="2">
    <source>
        <dbReference type="EMBL" id="ART30365.1"/>
    </source>
</evidence>